<protein>
    <submittedName>
        <fullName evidence="2">GumN family protein</fullName>
    </submittedName>
</protein>
<dbReference type="STRING" id="329726.AM1_4632"/>
<gene>
    <name evidence="2" type="ordered locus">AM1_4632</name>
</gene>
<dbReference type="InterPro" id="IPR002816">
    <property type="entry name" value="TraB/PrgY/GumN_fam"/>
</dbReference>
<feature type="compositionally biased region" description="Low complexity" evidence="1">
    <location>
        <begin position="40"/>
        <end position="49"/>
    </location>
</feature>
<feature type="region of interest" description="Disordered" evidence="1">
    <location>
        <begin position="30"/>
        <end position="49"/>
    </location>
</feature>
<evidence type="ECO:0000313" key="2">
    <source>
        <dbReference type="EMBL" id="ABW29606.1"/>
    </source>
</evidence>
<accession>B0C0B4</accession>
<proteinExistence type="predicted"/>
<dbReference type="RefSeq" id="WP_012164909.1">
    <property type="nucleotide sequence ID" value="NC_009925.1"/>
</dbReference>
<dbReference type="KEGG" id="amr:AM1_4632"/>
<organism evidence="2 3">
    <name type="scientific">Acaryochloris marina (strain MBIC 11017)</name>
    <dbReference type="NCBI Taxonomy" id="329726"/>
    <lineage>
        <taxon>Bacteria</taxon>
        <taxon>Bacillati</taxon>
        <taxon>Cyanobacteriota</taxon>
        <taxon>Cyanophyceae</taxon>
        <taxon>Acaryochloridales</taxon>
        <taxon>Acaryochloridaceae</taxon>
        <taxon>Acaryochloris</taxon>
    </lineage>
</organism>
<dbReference type="eggNOG" id="COG3735">
    <property type="taxonomic scope" value="Bacteria"/>
</dbReference>
<evidence type="ECO:0000256" key="1">
    <source>
        <dbReference type="SAM" id="MobiDB-lite"/>
    </source>
</evidence>
<dbReference type="CDD" id="cd14789">
    <property type="entry name" value="Tiki"/>
    <property type="match status" value="1"/>
</dbReference>
<sequence>MHKFHGVIRKNVSRIAVVILLTLVSACGDKPTRPSPAPSPQSSQAPQPQQTFLWQVKSPQNTVYLLGSIHLLKKSDYPLAKQINDAYEDAEKLVFEVDMGELESSKTQSLVLEKATAQDGKTLKDRLTPETYQLAKTTASEIGLPIEAFSGFKPWFFSLTLITLKLQRLEFNPEHGVDQYFFKKATKDGKETLALETIEDQFNLFDSFSQGDQEQYIRQTIDELDTLETSFQEMVSAWKSGDDQTLKNLLLKSFKDYPELEDQIFGARNRKWMTTIEPLLQKEDDYLIVVGAGHLVGKDSVLELLQAKGHTLKRL</sequence>
<dbReference type="Proteomes" id="UP000000268">
    <property type="component" value="Chromosome"/>
</dbReference>
<name>B0C0B4_ACAM1</name>
<keyword evidence="3" id="KW-1185">Reference proteome</keyword>
<dbReference type="PANTHER" id="PTHR40590:SF1">
    <property type="entry name" value="CYTOPLASMIC PROTEIN"/>
    <property type="match status" value="1"/>
</dbReference>
<evidence type="ECO:0000313" key="3">
    <source>
        <dbReference type="Proteomes" id="UP000000268"/>
    </source>
</evidence>
<dbReference type="EMBL" id="CP000828">
    <property type="protein sequence ID" value="ABW29606.1"/>
    <property type="molecule type" value="Genomic_DNA"/>
</dbReference>
<reference evidence="2 3" key="1">
    <citation type="journal article" date="2008" name="Proc. Natl. Acad. Sci. U.S.A.">
        <title>Niche adaptation and genome expansion in the chlorophyll d-producing cyanobacterium Acaryochloris marina.</title>
        <authorList>
            <person name="Swingley W.D."/>
            <person name="Chen M."/>
            <person name="Cheung P.C."/>
            <person name="Conrad A.L."/>
            <person name="Dejesa L.C."/>
            <person name="Hao J."/>
            <person name="Honchak B.M."/>
            <person name="Karbach L.E."/>
            <person name="Kurdoglu A."/>
            <person name="Lahiri S."/>
            <person name="Mastrian S.D."/>
            <person name="Miyashita H."/>
            <person name="Page L."/>
            <person name="Ramakrishna P."/>
            <person name="Satoh S."/>
            <person name="Sattley W.M."/>
            <person name="Shimada Y."/>
            <person name="Taylor H.L."/>
            <person name="Tomo T."/>
            <person name="Tsuchiya T."/>
            <person name="Wang Z.T."/>
            <person name="Raymond J."/>
            <person name="Mimuro M."/>
            <person name="Blankenship R.E."/>
            <person name="Touchman J.W."/>
        </authorList>
    </citation>
    <scope>NUCLEOTIDE SEQUENCE [LARGE SCALE GENOMIC DNA]</scope>
    <source>
        <strain evidence="3">MBIC 11017</strain>
    </source>
</reference>
<dbReference type="OrthoDB" id="357294at2"/>
<dbReference type="HOGENOM" id="CLU_057525_0_0_3"/>
<dbReference type="PROSITE" id="PS51257">
    <property type="entry name" value="PROKAR_LIPOPROTEIN"/>
    <property type="match status" value="1"/>
</dbReference>
<dbReference type="PANTHER" id="PTHR40590">
    <property type="entry name" value="CYTOPLASMIC PROTEIN-RELATED"/>
    <property type="match status" value="1"/>
</dbReference>
<dbReference type="AlphaFoldDB" id="B0C0B4"/>
<dbReference type="Pfam" id="PF01963">
    <property type="entry name" value="TraB_PrgY_gumN"/>
    <property type="match status" value="1"/>
</dbReference>
<dbReference type="InterPro" id="IPR047111">
    <property type="entry name" value="YbaP-like"/>
</dbReference>